<evidence type="ECO:0000256" key="1">
    <source>
        <dbReference type="SAM" id="MobiDB-lite"/>
    </source>
</evidence>
<protein>
    <submittedName>
        <fullName evidence="2">Uncharacterized protein</fullName>
    </submittedName>
</protein>
<gene>
    <name evidence="2" type="ORF">ACAT0790_LOCUS4396</name>
</gene>
<reference evidence="2" key="1">
    <citation type="submission" date="2021-01" db="EMBL/GenBank/DDBJ databases">
        <authorList>
            <person name="Corre E."/>
            <person name="Pelletier E."/>
            <person name="Niang G."/>
            <person name="Scheremetjew M."/>
            <person name="Finn R."/>
            <person name="Kale V."/>
            <person name="Holt S."/>
            <person name="Cochrane G."/>
            <person name="Meng A."/>
            <person name="Brown T."/>
            <person name="Cohen L."/>
        </authorList>
    </citation>
    <scope>NUCLEOTIDE SEQUENCE</scope>
    <source>
        <strain evidence="2">OF101</strain>
    </source>
</reference>
<name>A0A7S1PNI5_ALECA</name>
<feature type="region of interest" description="Disordered" evidence="1">
    <location>
        <begin position="158"/>
        <end position="266"/>
    </location>
</feature>
<evidence type="ECO:0000313" key="2">
    <source>
        <dbReference type="EMBL" id="CAD9094523.1"/>
    </source>
</evidence>
<feature type="compositionally biased region" description="Basic and acidic residues" evidence="1">
    <location>
        <begin position="225"/>
        <end position="253"/>
    </location>
</feature>
<feature type="region of interest" description="Disordered" evidence="1">
    <location>
        <begin position="116"/>
        <end position="140"/>
    </location>
</feature>
<organism evidence="2">
    <name type="scientific">Alexandrium catenella</name>
    <name type="common">Red tide dinoflagellate</name>
    <name type="synonym">Gonyaulax catenella</name>
    <dbReference type="NCBI Taxonomy" id="2925"/>
    <lineage>
        <taxon>Eukaryota</taxon>
        <taxon>Sar</taxon>
        <taxon>Alveolata</taxon>
        <taxon>Dinophyceae</taxon>
        <taxon>Gonyaulacales</taxon>
        <taxon>Pyrocystaceae</taxon>
        <taxon>Alexandrium</taxon>
    </lineage>
</organism>
<dbReference type="AlphaFoldDB" id="A0A7S1PNI5"/>
<feature type="compositionally biased region" description="Polar residues" evidence="1">
    <location>
        <begin position="172"/>
        <end position="211"/>
    </location>
</feature>
<accession>A0A7S1PNI5</accession>
<proteinExistence type="predicted"/>
<sequence length="266" mass="27508">MPPPPSGTSLLALDTGPLEAAPSLLALADSLPASPSRAPAPETALALMPCSAAGNAEGGLAAVQLEAVAPVRASAWSSRQLAAGLQLEDPRKWISDPEDAGDGLGAAVLAGRGSAGLAEARRPQSSRPGVPGCYARAGSAPAMASKFEDARWKIQVEEEPWHSLPRSHFGVPSSSDSRSGGTRAPSSGSSWRAATASQDSLPTWDVTRSQSMPPPEVSRQGAPGREVRPGAEPRRAEEPRAKALPSRLHEPGPGRRTNPALDLLLR</sequence>
<dbReference type="EMBL" id="HBGE01007286">
    <property type="protein sequence ID" value="CAD9094523.1"/>
    <property type="molecule type" value="Transcribed_RNA"/>
</dbReference>